<dbReference type="EMBL" id="JAPDNS010000002">
    <property type="protein sequence ID" value="MCW3486187.1"/>
    <property type="molecule type" value="Genomic_DNA"/>
</dbReference>
<feature type="transmembrane region" description="Helical" evidence="1">
    <location>
        <begin position="463"/>
        <end position="486"/>
    </location>
</feature>
<evidence type="ECO:0008006" key="4">
    <source>
        <dbReference type="Google" id="ProtNLM"/>
    </source>
</evidence>
<accession>A0ABT3IQD0</accession>
<feature type="transmembrane region" description="Helical" evidence="1">
    <location>
        <begin position="88"/>
        <end position="106"/>
    </location>
</feature>
<feature type="transmembrane region" description="Helical" evidence="1">
    <location>
        <begin position="395"/>
        <end position="419"/>
    </location>
</feature>
<keyword evidence="1" id="KW-1133">Transmembrane helix</keyword>
<keyword evidence="3" id="KW-1185">Reference proteome</keyword>
<evidence type="ECO:0000313" key="2">
    <source>
        <dbReference type="EMBL" id="MCW3486187.1"/>
    </source>
</evidence>
<keyword evidence="1" id="KW-0812">Transmembrane</keyword>
<name>A0ABT3IQD0_9BACT</name>
<feature type="transmembrane region" description="Helical" evidence="1">
    <location>
        <begin position="137"/>
        <end position="155"/>
    </location>
</feature>
<protein>
    <recommendedName>
        <fullName evidence="4">Glycosyltransferase RgtA/B/C/D-like domain-containing protein</fullName>
    </recommendedName>
</protein>
<feature type="transmembrane region" description="Helical" evidence="1">
    <location>
        <begin position="435"/>
        <end position="457"/>
    </location>
</feature>
<keyword evidence="1" id="KW-0472">Membrane</keyword>
<feature type="transmembrane region" description="Helical" evidence="1">
    <location>
        <begin position="112"/>
        <end position="130"/>
    </location>
</feature>
<feature type="transmembrane region" description="Helical" evidence="1">
    <location>
        <begin position="167"/>
        <end position="192"/>
    </location>
</feature>
<dbReference type="RefSeq" id="WP_264733003.1">
    <property type="nucleotide sequence ID" value="NZ_JAPDNR010000001.1"/>
</dbReference>
<evidence type="ECO:0000256" key="1">
    <source>
        <dbReference type="SAM" id="Phobius"/>
    </source>
</evidence>
<feature type="transmembrane region" description="Helical" evidence="1">
    <location>
        <begin position="201"/>
        <end position="218"/>
    </location>
</feature>
<evidence type="ECO:0000313" key="3">
    <source>
        <dbReference type="Proteomes" id="UP001207742"/>
    </source>
</evidence>
<gene>
    <name evidence="2" type="ORF">OL497_19955</name>
</gene>
<reference evidence="2 3" key="1">
    <citation type="submission" date="2022-10" db="EMBL/GenBank/DDBJ databases">
        <title>Chitinophaga nivalis PC15 sp. nov., isolated from Pyeongchang county, South Korea.</title>
        <authorList>
            <person name="Trinh H.N."/>
        </authorList>
    </citation>
    <scope>NUCLEOTIDE SEQUENCE [LARGE SCALE GENOMIC DNA]</scope>
    <source>
        <strain evidence="2 3">PC14</strain>
    </source>
</reference>
<dbReference type="Proteomes" id="UP001207742">
    <property type="component" value="Unassembled WGS sequence"/>
</dbReference>
<feature type="transmembrane region" description="Helical" evidence="1">
    <location>
        <begin position="18"/>
        <end position="39"/>
    </location>
</feature>
<proteinExistence type="predicted"/>
<sequence length="493" mass="56621">MATTFRTFVLGNPLYRTYLLYGTGIMIIGLILFKLLYPFPDFFTDSFYYVWVAGHQWEYFVRPLGYSGFLQLVHLFTHSATALVILQYLLLQACSWYLLFTVLYIFRLPDNVAKILLTCVIACPLPYYLANLVASDGLFIILSMYWFTLLLWIVYQPRLWQLLLQAVVLGAVFCVRYNALYYPLVLLAALLLSHTSLRQKAATLGFSLLLLGGVIWQLQRVYDTHTGIRTISNYSGWQMANNALYMYPHIQVVPTDFSDPVSQQLDHMVKTYFDTTGLAQHNHTPRDGAQFMIDIFGPLKAYYRQLASEPPRTSIQAFGQADQAHGRYGRTLIMQHPVPFIRYFVLPNATVYLFPPEEQFGLYAEGRTTVPDEVAAWFGWPDSNISCRFPQLQHMLFIFFPILFLLLHLFVLPATFIFYRSGIYRKLSLAQHRTLILLALMLLFNAGFSILASPVVLRYQLLPLLLLFYVAAVIATTTPVITQFLIRISKSGE</sequence>
<organism evidence="2 3">
    <name type="scientific">Chitinophaga nivalis</name>
    <dbReference type="NCBI Taxonomy" id="2991709"/>
    <lineage>
        <taxon>Bacteria</taxon>
        <taxon>Pseudomonadati</taxon>
        <taxon>Bacteroidota</taxon>
        <taxon>Chitinophagia</taxon>
        <taxon>Chitinophagales</taxon>
        <taxon>Chitinophagaceae</taxon>
        <taxon>Chitinophaga</taxon>
    </lineage>
</organism>
<comment type="caution">
    <text evidence="2">The sequence shown here is derived from an EMBL/GenBank/DDBJ whole genome shotgun (WGS) entry which is preliminary data.</text>
</comment>